<dbReference type="Proteomes" id="UP001165960">
    <property type="component" value="Unassembled WGS sequence"/>
</dbReference>
<gene>
    <name evidence="1" type="ORF">DSO57_1001758</name>
</gene>
<name>A0ACC2T8J1_9FUNG</name>
<evidence type="ECO:0000313" key="2">
    <source>
        <dbReference type="Proteomes" id="UP001165960"/>
    </source>
</evidence>
<comment type="caution">
    <text evidence="1">The sequence shown here is derived from an EMBL/GenBank/DDBJ whole genome shotgun (WGS) entry which is preliminary data.</text>
</comment>
<reference evidence="1" key="1">
    <citation type="submission" date="2022-04" db="EMBL/GenBank/DDBJ databases">
        <title>Genome of the entomopathogenic fungus Entomophthora muscae.</title>
        <authorList>
            <person name="Elya C."/>
            <person name="Lovett B.R."/>
            <person name="Lee E."/>
            <person name="Macias A.M."/>
            <person name="Hajek A.E."/>
            <person name="De Bivort B.L."/>
            <person name="Kasson M.T."/>
            <person name="De Fine Licht H.H."/>
            <person name="Stajich J.E."/>
        </authorList>
    </citation>
    <scope>NUCLEOTIDE SEQUENCE</scope>
    <source>
        <strain evidence="1">Berkeley</strain>
    </source>
</reference>
<accession>A0ACC2T8J1</accession>
<evidence type="ECO:0000313" key="1">
    <source>
        <dbReference type="EMBL" id="KAJ9070984.1"/>
    </source>
</evidence>
<sequence>MPRHERSLTMQSETSLSSATFKMYAGQDKWRVTTQDKSNTYLQLEFGGSSVLASSSGGLPLCDIHFAGMMVSDYQISLNTPSPRYTRLTLSFPATFQTSYRIRLTDIFGQQHRYYWSPLNKRTFCLYEKGFSQPIAQFQSKPFQSKIGSISFTLPQDPQDELIFLTSLAFILNASR</sequence>
<protein>
    <submittedName>
        <fullName evidence="1">Uncharacterized protein</fullName>
    </submittedName>
</protein>
<proteinExistence type="predicted"/>
<organism evidence="1 2">
    <name type="scientific">Entomophthora muscae</name>
    <dbReference type="NCBI Taxonomy" id="34485"/>
    <lineage>
        <taxon>Eukaryota</taxon>
        <taxon>Fungi</taxon>
        <taxon>Fungi incertae sedis</taxon>
        <taxon>Zoopagomycota</taxon>
        <taxon>Entomophthoromycotina</taxon>
        <taxon>Entomophthoromycetes</taxon>
        <taxon>Entomophthorales</taxon>
        <taxon>Entomophthoraceae</taxon>
        <taxon>Entomophthora</taxon>
    </lineage>
</organism>
<keyword evidence="2" id="KW-1185">Reference proteome</keyword>
<dbReference type="EMBL" id="QTSX02003554">
    <property type="protein sequence ID" value="KAJ9070984.1"/>
    <property type="molecule type" value="Genomic_DNA"/>
</dbReference>